<keyword evidence="1" id="KW-0479">Metal-binding</keyword>
<sequence length="158" mass="17956">VLLTGSTGTSATSVTITRDFVKNKLLAEEERIGGKNVREEESEGTGNAFLGQGGRRRNSQNPGNRNSQYRYQGRRNNGNHFESHKRPHSEGEGGRHSSSWERQPDANSNSYHFRGKCYECDGRGHQKHQCPSRRLARANFSQEHEREETEVECECFDS</sequence>
<keyword evidence="1" id="KW-0862">Zinc</keyword>
<feature type="region of interest" description="Disordered" evidence="2">
    <location>
        <begin position="35"/>
        <end position="108"/>
    </location>
</feature>
<keyword evidence="1" id="KW-0863">Zinc-finger</keyword>
<evidence type="ECO:0000259" key="3">
    <source>
        <dbReference type="PROSITE" id="PS50158"/>
    </source>
</evidence>
<reference evidence="4" key="2">
    <citation type="submission" date="2014-07" db="EMBL/GenBank/DDBJ databases">
        <authorList>
            <person name="Hull J."/>
        </authorList>
    </citation>
    <scope>NUCLEOTIDE SEQUENCE</scope>
</reference>
<feature type="compositionally biased region" description="Basic and acidic residues" evidence="2">
    <location>
        <begin position="81"/>
        <end position="104"/>
    </location>
</feature>
<reference evidence="4" key="1">
    <citation type="journal article" date="2014" name="PLoS ONE">
        <title>Transcriptome-Based Identification of ABC Transporters in the Western Tarnished Plant Bug Lygus hesperus.</title>
        <authorList>
            <person name="Hull J.J."/>
            <person name="Chaney K."/>
            <person name="Geib S.M."/>
            <person name="Fabrick J.A."/>
            <person name="Brent C.S."/>
            <person name="Walsh D."/>
            <person name="Lavine L.C."/>
        </authorList>
    </citation>
    <scope>NUCLEOTIDE SEQUENCE</scope>
</reference>
<organism evidence="4">
    <name type="scientific">Lygus hesperus</name>
    <name type="common">Western plant bug</name>
    <dbReference type="NCBI Taxonomy" id="30085"/>
    <lineage>
        <taxon>Eukaryota</taxon>
        <taxon>Metazoa</taxon>
        <taxon>Ecdysozoa</taxon>
        <taxon>Arthropoda</taxon>
        <taxon>Hexapoda</taxon>
        <taxon>Insecta</taxon>
        <taxon>Pterygota</taxon>
        <taxon>Neoptera</taxon>
        <taxon>Paraneoptera</taxon>
        <taxon>Hemiptera</taxon>
        <taxon>Heteroptera</taxon>
        <taxon>Panheteroptera</taxon>
        <taxon>Cimicomorpha</taxon>
        <taxon>Miridae</taxon>
        <taxon>Mirini</taxon>
        <taxon>Lygus</taxon>
    </lineage>
</organism>
<feature type="compositionally biased region" description="Polar residues" evidence="2">
    <location>
        <begin position="59"/>
        <end position="80"/>
    </location>
</feature>
<dbReference type="GO" id="GO:0003676">
    <property type="term" value="F:nucleic acid binding"/>
    <property type="evidence" value="ECO:0007669"/>
    <property type="project" value="InterPro"/>
</dbReference>
<name>A0A0A9Z1J7_LYGHE</name>
<gene>
    <name evidence="4" type="primary">Zcrb1</name>
    <name evidence="4" type="ORF">CM83_101792</name>
</gene>
<protein>
    <submittedName>
        <fullName evidence="4">Zinc finger CCHC-type and RNA-binding motif-containing protein 1</fullName>
    </submittedName>
</protein>
<dbReference type="AlphaFoldDB" id="A0A0A9Z1J7"/>
<evidence type="ECO:0000256" key="1">
    <source>
        <dbReference type="PROSITE-ProRule" id="PRU00047"/>
    </source>
</evidence>
<proteinExistence type="predicted"/>
<evidence type="ECO:0000256" key="2">
    <source>
        <dbReference type="SAM" id="MobiDB-lite"/>
    </source>
</evidence>
<dbReference type="InterPro" id="IPR001878">
    <property type="entry name" value="Znf_CCHC"/>
</dbReference>
<feature type="non-terminal residue" evidence="4">
    <location>
        <position position="1"/>
    </location>
</feature>
<dbReference type="GO" id="GO:0008270">
    <property type="term" value="F:zinc ion binding"/>
    <property type="evidence" value="ECO:0007669"/>
    <property type="project" value="UniProtKB-KW"/>
</dbReference>
<feature type="non-terminal residue" evidence="4">
    <location>
        <position position="158"/>
    </location>
</feature>
<feature type="domain" description="CCHC-type" evidence="3">
    <location>
        <begin position="116"/>
        <end position="132"/>
    </location>
</feature>
<accession>A0A0A9Z1J7</accession>
<evidence type="ECO:0000313" key="4">
    <source>
        <dbReference type="EMBL" id="JAG37756.1"/>
    </source>
</evidence>
<dbReference type="PROSITE" id="PS50158">
    <property type="entry name" value="ZF_CCHC"/>
    <property type="match status" value="1"/>
</dbReference>
<dbReference type="EMBL" id="GBHO01005848">
    <property type="protein sequence ID" value="JAG37756.1"/>
    <property type="molecule type" value="Transcribed_RNA"/>
</dbReference>